<dbReference type="Proteomes" id="UP000235786">
    <property type="component" value="Unassembled WGS sequence"/>
</dbReference>
<reference evidence="3 4" key="1">
    <citation type="submission" date="2016-04" db="EMBL/GenBank/DDBJ databases">
        <title>A degradative enzymes factory behind the ericoid mycorrhizal symbiosis.</title>
        <authorList>
            <consortium name="DOE Joint Genome Institute"/>
            <person name="Martino E."/>
            <person name="Morin E."/>
            <person name="Grelet G."/>
            <person name="Kuo A."/>
            <person name="Kohler A."/>
            <person name="Daghino S."/>
            <person name="Barry K."/>
            <person name="Choi C."/>
            <person name="Cichocki N."/>
            <person name="Clum A."/>
            <person name="Copeland A."/>
            <person name="Hainaut M."/>
            <person name="Haridas S."/>
            <person name="Labutti K."/>
            <person name="Lindquist E."/>
            <person name="Lipzen A."/>
            <person name="Khouja H.-R."/>
            <person name="Murat C."/>
            <person name="Ohm R."/>
            <person name="Olson A."/>
            <person name="Spatafora J."/>
            <person name="Veneault-Fourrey C."/>
            <person name="Henrissat B."/>
            <person name="Grigoriev I."/>
            <person name="Martin F."/>
            <person name="Perotto S."/>
        </authorList>
    </citation>
    <scope>NUCLEOTIDE SEQUENCE [LARGE SCALE GENOMIC DNA]</scope>
    <source>
        <strain evidence="3 4">F</strain>
    </source>
</reference>
<dbReference type="OrthoDB" id="3918601at2759"/>
<dbReference type="Pfam" id="PF20684">
    <property type="entry name" value="Fung_rhodopsin"/>
    <property type="match status" value="1"/>
</dbReference>
<name>A0A2J6RP50_HYAVF</name>
<gene>
    <name evidence="3" type="ORF">L207DRAFT_633333</name>
</gene>
<evidence type="ECO:0000259" key="2">
    <source>
        <dbReference type="Pfam" id="PF20684"/>
    </source>
</evidence>
<feature type="domain" description="Rhodopsin" evidence="2">
    <location>
        <begin position="48"/>
        <end position="276"/>
    </location>
</feature>
<feature type="transmembrane region" description="Helical" evidence="1">
    <location>
        <begin position="213"/>
        <end position="233"/>
    </location>
</feature>
<feature type="transmembrane region" description="Helical" evidence="1">
    <location>
        <begin position="26"/>
        <end position="47"/>
    </location>
</feature>
<keyword evidence="1" id="KW-1133">Transmembrane helix</keyword>
<evidence type="ECO:0000313" key="4">
    <source>
        <dbReference type="Proteomes" id="UP000235786"/>
    </source>
</evidence>
<organism evidence="3 4">
    <name type="scientific">Hyaloscypha variabilis (strain UAMH 11265 / GT02V1 / F)</name>
    <name type="common">Meliniomyces variabilis</name>
    <dbReference type="NCBI Taxonomy" id="1149755"/>
    <lineage>
        <taxon>Eukaryota</taxon>
        <taxon>Fungi</taxon>
        <taxon>Dikarya</taxon>
        <taxon>Ascomycota</taxon>
        <taxon>Pezizomycotina</taxon>
        <taxon>Leotiomycetes</taxon>
        <taxon>Helotiales</taxon>
        <taxon>Hyaloscyphaceae</taxon>
        <taxon>Hyaloscypha</taxon>
        <taxon>Hyaloscypha variabilis</taxon>
    </lineage>
</organism>
<sequence>MSLPSPAAPTGNRFALVTPDNNSAPIIIVTILSLTFSFLIFAVRLLLVKWRRLALDDAVLALAHAVGVGQWVSVFVGLDNGLGKNLALLTQTEQARTASAVLASRTLFLVSLCLSKLSVLFVIRSLFSWEKKRKTLVTYVTIVVVALWGFAAALTLSVRCSSDYVLGGGEAKCFNHLVRLRAIMVVDIITESAIFVLPPILLSRLNMATRKKYLVVIAFSSRLPLIIFSILYLRVQSNYIRISSSGTAIVPTILFQEIYLGYSLMSATIPCLKSFVHGFTTGGVPDAFATRDSAFAGPGICTSTNAETCETSEPTITQFYRYHRGWKVVEESRVAAAYDLGG</sequence>
<dbReference type="PANTHER" id="PTHR39614">
    <property type="entry name" value="INTEGRAL MEMBRANE PROTEIN"/>
    <property type="match status" value="1"/>
</dbReference>
<evidence type="ECO:0000256" key="1">
    <source>
        <dbReference type="SAM" id="Phobius"/>
    </source>
</evidence>
<feature type="transmembrane region" description="Helical" evidence="1">
    <location>
        <begin position="178"/>
        <end position="201"/>
    </location>
</feature>
<evidence type="ECO:0000313" key="3">
    <source>
        <dbReference type="EMBL" id="PMD40270.1"/>
    </source>
</evidence>
<accession>A0A2J6RP50</accession>
<feature type="transmembrane region" description="Helical" evidence="1">
    <location>
        <begin position="98"/>
        <end position="123"/>
    </location>
</feature>
<keyword evidence="1" id="KW-0812">Transmembrane</keyword>
<proteinExistence type="predicted"/>
<feature type="transmembrane region" description="Helical" evidence="1">
    <location>
        <begin position="135"/>
        <end position="158"/>
    </location>
</feature>
<dbReference type="EMBL" id="KZ613945">
    <property type="protein sequence ID" value="PMD40270.1"/>
    <property type="molecule type" value="Genomic_DNA"/>
</dbReference>
<dbReference type="PANTHER" id="PTHR39614:SF2">
    <property type="entry name" value="INTEGRAL MEMBRANE PROTEIN"/>
    <property type="match status" value="1"/>
</dbReference>
<feature type="transmembrane region" description="Helical" evidence="1">
    <location>
        <begin position="59"/>
        <end position="78"/>
    </location>
</feature>
<keyword evidence="1" id="KW-0472">Membrane</keyword>
<dbReference type="AlphaFoldDB" id="A0A2J6RP50"/>
<dbReference type="STRING" id="1149755.A0A2J6RP50"/>
<keyword evidence="4" id="KW-1185">Reference proteome</keyword>
<dbReference type="InterPro" id="IPR049326">
    <property type="entry name" value="Rhodopsin_dom_fungi"/>
</dbReference>
<protein>
    <recommendedName>
        <fullName evidence="2">Rhodopsin domain-containing protein</fullName>
    </recommendedName>
</protein>